<name>A0ABV4KEW2_9FLAO</name>
<dbReference type="InterPro" id="IPR010879">
    <property type="entry name" value="DUF1508"/>
</dbReference>
<keyword evidence="3" id="KW-1185">Reference proteome</keyword>
<evidence type="ECO:0000313" key="3">
    <source>
        <dbReference type="Proteomes" id="UP001568894"/>
    </source>
</evidence>
<comment type="caution">
    <text evidence="2">The sequence shown here is derived from an EMBL/GenBank/DDBJ whole genome shotgun (WGS) entry which is preliminary data.</text>
</comment>
<dbReference type="SUPFAM" id="SSF160113">
    <property type="entry name" value="YegP-like"/>
    <property type="match status" value="2"/>
</dbReference>
<dbReference type="InterPro" id="IPR036913">
    <property type="entry name" value="YegP-like_sf"/>
</dbReference>
<dbReference type="RefSeq" id="WP_371571250.1">
    <property type="nucleotide sequence ID" value="NZ_JASMRN010000011.1"/>
</dbReference>
<sequence length="115" mass="13224">MASLVITKRFSGDYKFELTSRKGKTIFTSNPYELRMDCEADAERLKMLFESCSYVKFKTTKGKFFFRVVVDGVVMATSRKYSTELMVQKGIAEIVKYGSKAQILDFSNNDFTFTD</sequence>
<dbReference type="Pfam" id="PF07411">
    <property type="entry name" value="DUF1508"/>
    <property type="match status" value="1"/>
</dbReference>
<gene>
    <name evidence="2" type="ORF">QO192_12950</name>
</gene>
<dbReference type="Gene3D" id="2.30.29.80">
    <property type="match status" value="1"/>
</dbReference>
<dbReference type="Proteomes" id="UP001568894">
    <property type="component" value="Unassembled WGS sequence"/>
</dbReference>
<organism evidence="2 3">
    <name type="scientific">Flavobacterium frigidarium</name>
    <dbReference type="NCBI Taxonomy" id="99286"/>
    <lineage>
        <taxon>Bacteria</taxon>
        <taxon>Pseudomonadati</taxon>
        <taxon>Bacteroidota</taxon>
        <taxon>Flavobacteriia</taxon>
        <taxon>Flavobacteriales</taxon>
        <taxon>Flavobacteriaceae</taxon>
        <taxon>Flavobacterium</taxon>
    </lineage>
</organism>
<protein>
    <submittedName>
        <fullName evidence="2">DUF1508 domain-containing protein</fullName>
    </submittedName>
</protein>
<feature type="domain" description="DUF1508" evidence="1">
    <location>
        <begin position="61"/>
        <end position="105"/>
    </location>
</feature>
<evidence type="ECO:0000259" key="1">
    <source>
        <dbReference type="Pfam" id="PF07411"/>
    </source>
</evidence>
<reference evidence="2 3" key="1">
    <citation type="submission" date="2023-05" db="EMBL/GenBank/DDBJ databases">
        <title>Adaptations of aquatic viruses from atmosphere-close ecosystems of the Central Arctic Ocean.</title>
        <authorList>
            <person name="Rahlff J."/>
            <person name="Holmfeldt K."/>
        </authorList>
    </citation>
    <scope>NUCLEOTIDE SEQUENCE [LARGE SCALE GENOMIC DNA]</scope>
    <source>
        <strain evidence="2 3">Arc14</strain>
    </source>
</reference>
<accession>A0ABV4KEW2</accession>
<dbReference type="EMBL" id="JASMRN010000011">
    <property type="protein sequence ID" value="MEZ7516187.1"/>
    <property type="molecule type" value="Genomic_DNA"/>
</dbReference>
<evidence type="ECO:0000313" key="2">
    <source>
        <dbReference type="EMBL" id="MEZ7516187.1"/>
    </source>
</evidence>
<proteinExistence type="predicted"/>